<dbReference type="SUPFAM" id="SSF53474">
    <property type="entry name" value="alpha/beta-Hydrolases"/>
    <property type="match status" value="1"/>
</dbReference>
<dbReference type="InterPro" id="IPR029058">
    <property type="entry name" value="AB_hydrolase_fold"/>
</dbReference>
<sequence>MPERGRLLRQLPHQLLRSWYIVLPVAIGMPSDPPPGWCRCCGGVGRRAITPRKTCGTAAIGTPEGRRAALGPYRATMRNTRAPADYADLNRLWTEAPKLPVLYLHGHDDGCATSAFTHWTARVLPAGSEVAVVEHAGHFLQLEQPDKIAELIVAFIGSPG</sequence>
<organism evidence="2 3">
    <name type="scientific">Mycobacterium tuberculosis CAS/NITR204</name>
    <dbReference type="NCBI Taxonomy" id="1310114"/>
    <lineage>
        <taxon>Bacteria</taxon>
        <taxon>Bacillati</taxon>
        <taxon>Actinomycetota</taxon>
        <taxon>Actinomycetes</taxon>
        <taxon>Mycobacteriales</taxon>
        <taxon>Mycobacteriaceae</taxon>
        <taxon>Mycobacterium</taxon>
        <taxon>Mycobacterium tuberculosis complex</taxon>
    </lineage>
</organism>
<protein>
    <submittedName>
        <fullName evidence="2">Epoxide hydrolase EphC</fullName>
    </submittedName>
</protein>
<evidence type="ECO:0000259" key="1">
    <source>
        <dbReference type="Pfam" id="PF12697"/>
    </source>
</evidence>
<evidence type="ECO:0000313" key="3">
    <source>
        <dbReference type="Proteomes" id="UP000013548"/>
    </source>
</evidence>
<dbReference type="GO" id="GO:0016787">
    <property type="term" value="F:hydrolase activity"/>
    <property type="evidence" value="ECO:0007669"/>
    <property type="project" value="UniProtKB-KW"/>
</dbReference>
<evidence type="ECO:0000313" key="2">
    <source>
        <dbReference type="EMBL" id="AGL26609.1"/>
    </source>
</evidence>
<dbReference type="EMBL" id="CP005386">
    <property type="protein sequence ID" value="AGL26609.1"/>
    <property type="molecule type" value="Genomic_DNA"/>
</dbReference>
<keyword evidence="2" id="KW-0378">Hydrolase</keyword>
<dbReference type="KEGG" id="mtuc:J113_07880"/>
<dbReference type="AlphaFoldDB" id="R4M4N5"/>
<name>R4M4N5_MYCTX</name>
<dbReference type="HOGENOM" id="CLU_1650304_0_0_11"/>
<dbReference type="Proteomes" id="UP000013548">
    <property type="component" value="Chromosome"/>
</dbReference>
<dbReference type="Gene3D" id="3.40.50.1820">
    <property type="entry name" value="alpha/beta hydrolase"/>
    <property type="match status" value="1"/>
</dbReference>
<dbReference type="PATRIC" id="fig|1310114.3.peg.1649"/>
<proteinExistence type="predicted"/>
<dbReference type="Pfam" id="PF12697">
    <property type="entry name" value="Abhydrolase_6"/>
    <property type="match status" value="1"/>
</dbReference>
<dbReference type="BioCyc" id="MTUB1310114:G13A2-1168-MONOMER"/>
<reference evidence="2 3" key="1">
    <citation type="journal article" date="2013" name="Genome Announc.">
        <title>Whole-Genome Sequences of Four Clinical Isolates of Mycobacterium tuberculosis from Tamil Nadu, South India.</title>
        <authorList>
            <person name="Narayanan S."/>
            <person name="Deshpande U."/>
        </authorList>
    </citation>
    <scope>NUCLEOTIDE SEQUENCE [LARGE SCALE GENOMIC DNA]</scope>
    <source>
        <strain evidence="2 3">CAS/NITR204</strain>
    </source>
</reference>
<feature type="domain" description="AB hydrolase-1" evidence="1">
    <location>
        <begin position="71"/>
        <end position="150"/>
    </location>
</feature>
<dbReference type="InterPro" id="IPR000073">
    <property type="entry name" value="AB_hydrolase_1"/>
</dbReference>
<gene>
    <name evidence="2" type="ORF">J113_07880</name>
</gene>
<accession>R4M4N5</accession>